<keyword evidence="1" id="KW-1133">Transmembrane helix</keyword>
<dbReference type="Proteomes" id="UP000247792">
    <property type="component" value="Unassembled WGS sequence"/>
</dbReference>
<evidence type="ECO:0000313" key="2">
    <source>
        <dbReference type="EMBL" id="PXX40225.1"/>
    </source>
</evidence>
<dbReference type="OrthoDB" id="7593068at2"/>
<comment type="caution">
    <text evidence="2">The sequence shown here is derived from an EMBL/GenBank/DDBJ whole genome shotgun (WGS) entry which is preliminary data.</text>
</comment>
<evidence type="ECO:0000256" key="1">
    <source>
        <dbReference type="SAM" id="Phobius"/>
    </source>
</evidence>
<keyword evidence="1" id="KW-0472">Membrane</keyword>
<reference evidence="2 3" key="1">
    <citation type="submission" date="2018-05" db="EMBL/GenBank/DDBJ databases">
        <title>Genomic Encyclopedia of Type Strains, Phase IV (KMG-IV): sequencing the most valuable type-strain genomes for metagenomic binning, comparative biology and taxonomic classification.</title>
        <authorList>
            <person name="Goeker M."/>
        </authorList>
    </citation>
    <scope>NUCLEOTIDE SEQUENCE [LARGE SCALE GENOMIC DNA]</scope>
    <source>
        <strain evidence="2 3">DSM 19792</strain>
    </source>
</reference>
<keyword evidence="3" id="KW-1185">Reference proteome</keyword>
<dbReference type="EMBL" id="QJKB01000008">
    <property type="protein sequence ID" value="PXX40225.1"/>
    <property type="molecule type" value="Genomic_DNA"/>
</dbReference>
<proteinExistence type="predicted"/>
<accession>A0A318IY36</accession>
<keyword evidence="1" id="KW-0812">Transmembrane</keyword>
<name>A0A318IY36_9BURK</name>
<dbReference type="RefSeq" id="WP_110256968.1">
    <property type="nucleotide sequence ID" value="NZ_QJKB01000008.1"/>
</dbReference>
<dbReference type="AlphaFoldDB" id="A0A318IY36"/>
<evidence type="ECO:0000313" key="3">
    <source>
        <dbReference type="Proteomes" id="UP000247792"/>
    </source>
</evidence>
<protein>
    <submittedName>
        <fullName evidence="2">Uncharacterized protein</fullName>
    </submittedName>
</protein>
<sequence>MTFDIDLKFWLQLSVVGTVIATLGALLGIFIKEYFLQRSFEQWKQKKALEQLYQKFRDPLLLSAKELASRVSEVLKHYPTVYLKEKVLTSRPEKQLVNSINDAYFQRYKLMSTVYRFAAFLAWLELYRQELTFMHPERNEKAEKLESVVELLRGDLADGQLNQAKDWEKWRDTLIFREELRAIGEVLIVVHGTSRTVMGYGTYCENIESSNRNAIKRWMPVILNFLMELENNGKDFREVRLKLFFVHLIEFIKLLDNCGVERRLLDAYDKITEEMKL</sequence>
<organism evidence="2 3">
    <name type="scientific">Undibacterium pigrum</name>
    <dbReference type="NCBI Taxonomy" id="401470"/>
    <lineage>
        <taxon>Bacteria</taxon>
        <taxon>Pseudomonadati</taxon>
        <taxon>Pseudomonadota</taxon>
        <taxon>Betaproteobacteria</taxon>
        <taxon>Burkholderiales</taxon>
        <taxon>Oxalobacteraceae</taxon>
        <taxon>Undibacterium</taxon>
    </lineage>
</organism>
<feature type="transmembrane region" description="Helical" evidence="1">
    <location>
        <begin position="12"/>
        <end position="31"/>
    </location>
</feature>
<gene>
    <name evidence="2" type="ORF">DFR42_10858</name>
</gene>